<dbReference type="Pfam" id="PF03865">
    <property type="entry name" value="ShlB"/>
    <property type="match status" value="1"/>
</dbReference>
<dbReference type="EMBL" id="LDQA01000092">
    <property type="protein sequence ID" value="KTR02055.1"/>
    <property type="molecule type" value="Genomic_DNA"/>
</dbReference>
<gene>
    <name evidence="11" type="ORF">NS365_22605</name>
</gene>
<evidence type="ECO:0000256" key="5">
    <source>
        <dbReference type="ARBA" id="ARBA00022692"/>
    </source>
</evidence>
<evidence type="ECO:0000256" key="8">
    <source>
        <dbReference type="ARBA" id="ARBA00023237"/>
    </source>
</evidence>
<comment type="caution">
    <text evidence="11">The sequence shown here is derived from an EMBL/GenBank/DDBJ whole genome shotgun (WGS) entry which is preliminary data.</text>
</comment>
<dbReference type="InterPro" id="IPR034746">
    <property type="entry name" value="POTRA"/>
</dbReference>
<keyword evidence="7" id="KW-0472">Membrane</keyword>
<evidence type="ECO:0000256" key="7">
    <source>
        <dbReference type="ARBA" id="ARBA00023136"/>
    </source>
</evidence>
<dbReference type="PANTHER" id="PTHR34597">
    <property type="entry name" value="SLR1661 PROTEIN"/>
    <property type="match status" value="1"/>
</dbReference>
<dbReference type="GO" id="GO:0009279">
    <property type="term" value="C:cell outer membrane"/>
    <property type="evidence" value="ECO:0007669"/>
    <property type="project" value="UniProtKB-SubCell"/>
</dbReference>
<evidence type="ECO:0000256" key="9">
    <source>
        <dbReference type="SAM" id="MobiDB-lite"/>
    </source>
</evidence>
<accession>A0A175REM4</accession>
<keyword evidence="6" id="KW-0653">Protein transport</keyword>
<dbReference type="GO" id="GO:0046819">
    <property type="term" value="P:protein secretion by the type V secretion system"/>
    <property type="evidence" value="ECO:0007669"/>
    <property type="project" value="TreeGrafter"/>
</dbReference>
<comment type="similarity">
    <text evidence="2">Belongs to the TPS (TC 1.B.20) family.</text>
</comment>
<dbReference type="Gene3D" id="2.40.160.50">
    <property type="entry name" value="membrane protein fhac: a member of the omp85/tpsb transporter family"/>
    <property type="match status" value="1"/>
</dbReference>
<dbReference type="PANTHER" id="PTHR34597:SF1">
    <property type="entry name" value="HEME_HEMOPEXIN TRANSPORTER PROTEIN HUXB"/>
    <property type="match status" value="1"/>
</dbReference>
<evidence type="ECO:0000313" key="11">
    <source>
        <dbReference type="EMBL" id="KTR02055.1"/>
    </source>
</evidence>
<keyword evidence="5" id="KW-0812">Transmembrane</keyword>
<dbReference type="InterPro" id="IPR005565">
    <property type="entry name" value="Hemolysn_activator_HlyB_C"/>
</dbReference>
<feature type="region of interest" description="Disordered" evidence="9">
    <location>
        <begin position="1"/>
        <end position="23"/>
    </location>
</feature>
<sequence length="601" mass="64619">MRTNGPRKASYEPSQTTRPSSRRAARQLTLAGCGGIVLSSLLCLVAEAQVLPPSSIDADINNPRALERFEADERADALKATTATPIAGGDAARDISTAPEGAEKVTFVLKDISFSQSKVFSPRDLDTIIKPYVGKTISVADLFHIVAEINDAYRKRGYVTGQAVLGPQKIAGGLVRIDLAEGKIGRTLVTGNKRVGSQFVSDLIRVEPGAVPTIELIERRVSAINFNRNFQVTAGLRPGQEPLTTDLTIDVIGEPKPVTASVYVDNNGTESTGLYSLGGVVSLYSPLGYDEMLTVGGTTSFTETRDIQNFDVTSAFADASIPISQTNANLRFLYSHSNSAVLEGDFASLGINGRGDVLISTLTQPFYTDATRNFAVLAGHQYSSTRSTVGIVDTDTRAQRVFLGVSGQMVPWAQTYLEGKLQVIQSWVDVWGLGEREDETVTRLVGEAAVSRAFENGLSVQARFSGQYTPQKRLPTGELWYMGGASTLPAYKMSSIAGDTGFVVSNQIRYTNSAANGALSETLGLPIVIGAKVFVDVGGAFDDFRLNRDSNFYADYGLGLDFDIASHLKGDLVVAWPVDADSNPNLEVDNPRFLFKVASTF</sequence>
<keyword evidence="3" id="KW-0813">Transport</keyword>
<dbReference type="Proteomes" id="UP000078529">
    <property type="component" value="Unassembled WGS sequence"/>
</dbReference>
<evidence type="ECO:0000256" key="2">
    <source>
        <dbReference type="ARBA" id="ARBA00009055"/>
    </source>
</evidence>
<dbReference type="InterPro" id="IPR051544">
    <property type="entry name" value="TPS_OM_transporter"/>
</dbReference>
<evidence type="ECO:0000313" key="12">
    <source>
        <dbReference type="Proteomes" id="UP000078529"/>
    </source>
</evidence>
<keyword evidence="8" id="KW-0998">Cell outer membrane</keyword>
<dbReference type="PROSITE" id="PS51779">
    <property type="entry name" value="POTRA"/>
    <property type="match status" value="1"/>
</dbReference>
<evidence type="ECO:0000259" key="10">
    <source>
        <dbReference type="PROSITE" id="PS51779"/>
    </source>
</evidence>
<dbReference type="Pfam" id="PF08479">
    <property type="entry name" value="POTRA_2"/>
    <property type="match status" value="1"/>
</dbReference>
<comment type="subcellular location">
    <subcellularLocation>
        <location evidence="1">Cell outer membrane</location>
    </subcellularLocation>
</comment>
<dbReference type="GO" id="GO:0008320">
    <property type="term" value="F:protein transmembrane transporter activity"/>
    <property type="evidence" value="ECO:0007669"/>
    <property type="project" value="TreeGrafter"/>
</dbReference>
<dbReference type="PATRIC" id="fig|401562.4.peg.4974"/>
<evidence type="ECO:0000256" key="1">
    <source>
        <dbReference type="ARBA" id="ARBA00004442"/>
    </source>
</evidence>
<evidence type="ECO:0000256" key="3">
    <source>
        <dbReference type="ARBA" id="ARBA00022448"/>
    </source>
</evidence>
<dbReference type="InterPro" id="IPR013686">
    <property type="entry name" value="Polypept-transport_assoc_ShlB"/>
</dbReference>
<name>A0A175REM4_9HYPH</name>
<evidence type="ECO:0000256" key="4">
    <source>
        <dbReference type="ARBA" id="ARBA00022452"/>
    </source>
</evidence>
<reference evidence="11 12" key="1">
    <citation type="journal article" date="2016" name="Front. Microbiol.">
        <title>Genomic Resource of Rice Seed Associated Bacteria.</title>
        <authorList>
            <person name="Midha S."/>
            <person name="Bansal K."/>
            <person name="Sharma S."/>
            <person name="Kumar N."/>
            <person name="Patil P.P."/>
            <person name="Chaudhry V."/>
            <person name="Patil P.B."/>
        </authorList>
    </citation>
    <scope>NUCLEOTIDE SEQUENCE [LARGE SCALE GENOMIC DNA]</scope>
    <source>
        <strain evidence="11 12">NS365</strain>
    </source>
</reference>
<dbReference type="AlphaFoldDB" id="A0A175REM4"/>
<dbReference type="Gene3D" id="3.10.20.310">
    <property type="entry name" value="membrane protein fhac"/>
    <property type="match status" value="1"/>
</dbReference>
<organism evidence="11 12">
    <name type="scientific">Aureimonas ureilytica</name>
    <dbReference type="NCBI Taxonomy" id="401562"/>
    <lineage>
        <taxon>Bacteria</taxon>
        <taxon>Pseudomonadati</taxon>
        <taxon>Pseudomonadota</taxon>
        <taxon>Alphaproteobacteria</taxon>
        <taxon>Hyphomicrobiales</taxon>
        <taxon>Aurantimonadaceae</taxon>
        <taxon>Aureimonas</taxon>
    </lineage>
</organism>
<keyword evidence="4" id="KW-1134">Transmembrane beta strand</keyword>
<feature type="domain" description="POTRA" evidence="10">
    <location>
        <begin position="107"/>
        <end position="182"/>
    </location>
</feature>
<evidence type="ECO:0000256" key="6">
    <source>
        <dbReference type="ARBA" id="ARBA00022927"/>
    </source>
</evidence>
<proteinExistence type="inferred from homology"/>
<dbReference type="GO" id="GO:0098046">
    <property type="term" value="C:type V protein secretion system complex"/>
    <property type="evidence" value="ECO:0007669"/>
    <property type="project" value="TreeGrafter"/>
</dbReference>
<protein>
    <recommendedName>
        <fullName evidence="10">POTRA domain-containing protein</fullName>
    </recommendedName>
</protein>
<keyword evidence="12" id="KW-1185">Reference proteome</keyword>